<dbReference type="EMBL" id="AAOW01000006">
    <property type="protein sequence ID" value="EAR61777.1"/>
    <property type="molecule type" value="Genomic_DNA"/>
</dbReference>
<evidence type="ECO:0000313" key="2">
    <source>
        <dbReference type="EMBL" id="EAR61777.1"/>
    </source>
</evidence>
<proteinExistence type="predicted"/>
<sequence length="114" mass="13024">MNIYDLSGSGQESEQFDQLLSMEGIEIERIVSHAHATPEGEWYDQNWDEWVLVVSGQAGIRFADSPDMHTLNAGDSLFFPANRRHRVEWTSTEEPTIWLAVHFNKSHFSKSESG</sequence>
<dbReference type="Pfam" id="PF07883">
    <property type="entry name" value="Cupin_2"/>
    <property type="match status" value="1"/>
</dbReference>
<comment type="caution">
    <text evidence="2">The sequence shown here is derived from an EMBL/GenBank/DDBJ whole genome shotgun (WGS) entry which is preliminary data.</text>
</comment>
<evidence type="ECO:0000313" key="3">
    <source>
        <dbReference type="Proteomes" id="UP000002171"/>
    </source>
</evidence>
<dbReference type="OrthoDB" id="9798585at2"/>
<reference evidence="2 3" key="1">
    <citation type="submission" date="2006-02" db="EMBL/GenBank/DDBJ databases">
        <authorList>
            <person name="Pinhassi J."/>
            <person name="Pedros-Alio C."/>
            <person name="Ferriera S."/>
            <person name="Johnson J."/>
            <person name="Kravitz S."/>
            <person name="Halpern A."/>
            <person name="Remington K."/>
            <person name="Beeson K."/>
            <person name="Tran B."/>
            <person name="Rogers Y.-H."/>
            <person name="Friedman R."/>
            <person name="Venter J.C."/>
        </authorList>
    </citation>
    <scope>NUCLEOTIDE SEQUENCE [LARGE SCALE GENOMIC DNA]</scope>
    <source>
        <strain evidence="2 3">MED92</strain>
    </source>
</reference>
<dbReference type="Proteomes" id="UP000002171">
    <property type="component" value="Unassembled WGS sequence"/>
</dbReference>
<organism evidence="2 3">
    <name type="scientific">Neptuniibacter caesariensis</name>
    <dbReference type="NCBI Taxonomy" id="207954"/>
    <lineage>
        <taxon>Bacteria</taxon>
        <taxon>Pseudomonadati</taxon>
        <taxon>Pseudomonadota</taxon>
        <taxon>Gammaproteobacteria</taxon>
        <taxon>Oceanospirillales</taxon>
        <taxon>Oceanospirillaceae</taxon>
        <taxon>Neptuniibacter</taxon>
    </lineage>
</organism>
<dbReference type="Gene3D" id="2.60.120.10">
    <property type="entry name" value="Jelly Rolls"/>
    <property type="match status" value="1"/>
</dbReference>
<gene>
    <name evidence="2" type="ORF">MED92_04242</name>
</gene>
<name>A0A7U8GT01_NEPCE</name>
<dbReference type="InterPro" id="IPR013096">
    <property type="entry name" value="Cupin_2"/>
</dbReference>
<dbReference type="InterPro" id="IPR011051">
    <property type="entry name" value="RmlC_Cupin_sf"/>
</dbReference>
<accession>A0A7U8GT01</accession>
<dbReference type="SUPFAM" id="SSF51182">
    <property type="entry name" value="RmlC-like cupins"/>
    <property type="match status" value="1"/>
</dbReference>
<evidence type="ECO:0000259" key="1">
    <source>
        <dbReference type="Pfam" id="PF07883"/>
    </source>
</evidence>
<dbReference type="RefSeq" id="WP_007022863.1">
    <property type="nucleotide sequence ID" value="NZ_CH724127.1"/>
</dbReference>
<protein>
    <recommendedName>
        <fullName evidence="1">Cupin type-2 domain-containing protein</fullName>
    </recommendedName>
</protein>
<dbReference type="AlphaFoldDB" id="A0A7U8GT01"/>
<feature type="domain" description="Cupin type-2" evidence="1">
    <location>
        <begin position="44"/>
        <end position="101"/>
    </location>
</feature>
<dbReference type="CDD" id="cd06981">
    <property type="entry name" value="cupin_reut_a1446"/>
    <property type="match status" value="1"/>
</dbReference>
<keyword evidence="3" id="KW-1185">Reference proteome</keyword>
<dbReference type="InterPro" id="IPR014710">
    <property type="entry name" value="RmlC-like_jellyroll"/>
</dbReference>